<feature type="region of interest" description="Disordered" evidence="1">
    <location>
        <begin position="203"/>
        <end position="233"/>
    </location>
</feature>
<evidence type="ECO:0000313" key="4">
    <source>
        <dbReference type="Proteomes" id="UP001642540"/>
    </source>
</evidence>
<dbReference type="Gene3D" id="2.80.10.50">
    <property type="match status" value="2"/>
</dbReference>
<feature type="region of interest" description="Disordered" evidence="1">
    <location>
        <begin position="156"/>
        <end position="186"/>
    </location>
</feature>
<name>A0ABP1Q6L5_9HEXA</name>
<dbReference type="SUPFAM" id="SSF50370">
    <property type="entry name" value="Ricin B-like lectins"/>
    <property type="match status" value="1"/>
</dbReference>
<gene>
    <name evidence="3" type="ORF">ODALV1_LOCUS7902</name>
</gene>
<dbReference type="EMBL" id="CAXLJM020000024">
    <property type="protein sequence ID" value="CAL8091316.1"/>
    <property type="molecule type" value="Genomic_DNA"/>
</dbReference>
<evidence type="ECO:0008006" key="5">
    <source>
        <dbReference type="Google" id="ProtNLM"/>
    </source>
</evidence>
<evidence type="ECO:0000313" key="3">
    <source>
        <dbReference type="EMBL" id="CAL8091316.1"/>
    </source>
</evidence>
<feature type="compositionally biased region" description="Low complexity" evidence="1">
    <location>
        <begin position="162"/>
        <end position="186"/>
    </location>
</feature>
<protein>
    <recommendedName>
        <fullName evidence="5">Ricin B lectin domain-containing protein</fullName>
    </recommendedName>
</protein>
<sequence length="261" mass="28362">MYSKLGILSIVLIVGGSTLAALDDGDFLKIVSVSSGNVLTVSGSDATEGRQVVLSPWSTQSSQKWLAVEALVAGNSFLLMPQRQRYPWARFIRNGGTSPYRDRHNDLPDWTMVLQGNTGNGQVTQEARDGKLYQQWRAEEINTPNGKRHIIKNRQNNQCLQAPGSAPTTTSTLTTTTAAPPTTTTTQRSFFGNIWSSVRSVFSSSSSNNESSARSTRSNSQQSTGSASSGTNNATGNVILAACDNNDVRQHWQLEKLSLEY</sequence>
<organism evidence="3 4">
    <name type="scientific">Orchesella dallaii</name>
    <dbReference type="NCBI Taxonomy" id="48710"/>
    <lineage>
        <taxon>Eukaryota</taxon>
        <taxon>Metazoa</taxon>
        <taxon>Ecdysozoa</taxon>
        <taxon>Arthropoda</taxon>
        <taxon>Hexapoda</taxon>
        <taxon>Collembola</taxon>
        <taxon>Entomobryomorpha</taxon>
        <taxon>Entomobryoidea</taxon>
        <taxon>Orchesellidae</taxon>
        <taxon>Orchesellinae</taxon>
        <taxon>Orchesella</taxon>
    </lineage>
</organism>
<keyword evidence="4" id="KW-1185">Reference proteome</keyword>
<feature type="chain" id="PRO_5046890820" description="Ricin B lectin domain-containing protein" evidence="2">
    <location>
        <begin position="21"/>
        <end position="261"/>
    </location>
</feature>
<comment type="caution">
    <text evidence="3">The sequence shown here is derived from an EMBL/GenBank/DDBJ whole genome shotgun (WGS) entry which is preliminary data.</text>
</comment>
<accession>A0ABP1Q6L5</accession>
<reference evidence="3 4" key="1">
    <citation type="submission" date="2024-08" db="EMBL/GenBank/DDBJ databases">
        <authorList>
            <person name="Cucini C."/>
            <person name="Frati F."/>
        </authorList>
    </citation>
    <scope>NUCLEOTIDE SEQUENCE [LARGE SCALE GENOMIC DNA]</scope>
</reference>
<dbReference type="Proteomes" id="UP001642540">
    <property type="component" value="Unassembled WGS sequence"/>
</dbReference>
<proteinExistence type="predicted"/>
<feature type="signal peptide" evidence="2">
    <location>
        <begin position="1"/>
        <end position="20"/>
    </location>
</feature>
<evidence type="ECO:0000256" key="1">
    <source>
        <dbReference type="SAM" id="MobiDB-lite"/>
    </source>
</evidence>
<keyword evidence="2" id="KW-0732">Signal</keyword>
<evidence type="ECO:0000256" key="2">
    <source>
        <dbReference type="SAM" id="SignalP"/>
    </source>
</evidence>
<dbReference type="CDD" id="cd00161">
    <property type="entry name" value="beta-trefoil_Ricin-like"/>
    <property type="match status" value="1"/>
</dbReference>
<dbReference type="InterPro" id="IPR035992">
    <property type="entry name" value="Ricin_B-like_lectins"/>
</dbReference>